<organism evidence="1 2">
    <name type="scientific">Pochonia chlamydosporia 170</name>
    <dbReference type="NCBI Taxonomy" id="1380566"/>
    <lineage>
        <taxon>Eukaryota</taxon>
        <taxon>Fungi</taxon>
        <taxon>Dikarya</taxon>
        <taxon>Ascomycota</taxon>
        <taxon>Pezizomycotina</taxon>
        <taxon>Sordariomycetes</taxon>
        <taxon>Hypocreomycetidae</taxon>
        <taxon>Hypocreales</taxon>
        <taxon>Clavicipitaceae</taxon>
        <taxon>Pochonia</taxon>
    </lineage>
</organism>
<protein>
    <submittedName>
        <fullName evidence="1">Uncharacterized protein</fullName>
    </submittedName>
</protein>
<comment type="caution">
    <text evidence="1">The sequence shown here is derived from an EMBL/GenBank/DDBJ whole genome shotgun (WGS) entry which is preliminary data.</text>
</comment>
<dbReference type="EMBL" id="LSBJ02000011">
    <property type="protein sequence ID" value="OAQ59379.1"/>
    <property type="molecule type" value="Genomic_DNA"/>
</dbReference>
<dbReference type="KEGG" id="pchm:VFPPC_16872"/>
<dbReference type="GeneID" id="28858619"/>
<dbReference type="RefSeq" id="XP_018137403.1">
    <property type="nucleotide sequence ID" value="XM_018294625.1"/>
</dbReference>
<reference evidence="1 2" key="1">
    <citation type="journal article" date="2016" name="PLoS Pathog.">
        <title>Biosynthesis of antibiotic leucinostatins in bio-control fungus Purpureocillium lilacinum and their inhibition on phytophthora revealed by genome mining.</title>
        <authorList>
            <person name="Wang G."/>
            <person name="Liu Z."/>
            <person name="Lin R."/>
            <person name="Li E."/>
            <person name="Mao Z."/>
            <person name="Ling J."/>
            <person name="Yang Y."/>
            <person name="Yin W.B."/>
            <person name="Xie B."/>
        </authorList>
    </citation>
    <scope>NUCLEOTIDE SEQUENCE [LARGE SCALE GENOMIC DNA]</scope>
    <source>
        <strain evidence="1">170</strain>
    </source>
</reference>
<evidence type="ECO:0000313" key="1">
    <source>
        <dbReference type="EMBL" id="OAQ59379.1"/>
    </source>
</evidence>
<dbReference type="AlphaFoldDB" id="A0A179F2S5"/>
<dbReference type="Proteomes" id="UP000078397">
    <property type="component" value="Unassembled WGS sequence"/>
</dbReference>
<sequence>MGGFMAGLSASRRHHQCHAAVIDTAKAARASRMSHSSRRTQACPPAELRYWIRIDAIMSVVGEFGRLSLPAPPSISSGLVGMVQTHKVKEHAVLCIGSSDLVHWNRNYPFRPGCDCDCGLIAPLLIGGPRISAPATHEVAVLGVMGALSNHGKKRTLDLSRRWGTSLRWGMGCESPDVGISYPGVWSRGRGMES</sequence>
<name>A0A179F2S5_METCM</name>
<accession>A0A179F2S5</accession>
<gene>
    <name evidence="1" type="ORF">VFPPC_16872</name>
</gene>
<proteinExistence type="predicted"/>
<keyword evidence="2" id="KW-1185">Reference proteome</keyword>
<evidence type="ECO:0000313" key="2">
    <source>
        <dbReference type="Proteomes" id="UP000078397"/>
    </source>
</evidence>